<dbReference type="EMBL" id="QKWP01000260">
    <property type="protein sequence ID" value="RIB23483.1"/>
    <property type="molecule type" value="Genomic_DNA"/>
</dbReference>
<name>A0A397VU11_9GLOM</name>
<proteinExistence type="predicted"/>
<dbReference type="AlphaFoldDB" id="A0A397VU11"/>
<feature type="region of interest" description="Disordered" evidence="1">
    <location>
        <begin position="50"/>
        <end position="85"/>
    </location>
</feature>
<sequence>MGIITKQIKTEINKSFGKYKEKHNPSCYILHKLNMKLQEEVCNTQCKQITETRNEDEEKSQTKGKQAQENEDKNMQKQDEEGVKRRAKEKIEIWSTIYQLQSISNNHQYHSDEI</sequence>
<evidence type="ECO:0000313" key="3">
    <source>
        <dbReference type="Proteomes" id="UP000266673"/>
    </source>
</evidence>
<comment type="caution">
    <text evidence="2">The sequence shown here is derived from an EMBL/GenBank/DDBJ whole genome shotgun (WGS) entry which is preliminary data.</text>
</comment>
<gene>
    <name evidence="2" type="ORF">C2G38_2072730</name>
</gene>
<dbReference type="Proteomes" id="UP000266673">
    <property type="component" value="Unassembled WGS sequence"/>
</dbReference>
<feature type="compositionally biased region" description="Basic and acidic residues" evidence="1">
    <location>
        <begin position="66"/>
        <end position="85"/>
    </location>
</feature>
<evidence type="ECO:0000313" key="2">
    <source>
        <dbReference type="EMBL" id="RIB23483.1"/>
    </source>
</evidence>
<accession>A0A397VU11</accession>
<organism evidence="2 3">
    <name type="scientific">Gigaspora rosea</name>
    <dbReference type="NCBI Taxonomy" id="44941"/>
    <lineage>
        <taxon>Eukaryota</taxon>
        <taxon>Fungi</taxon>
        <taxon>Fungi incertae sedis</taxon>
        <taxon>Mucoromycota</taxon>
        <taxon>Glomeromycotina</taxon>
        <taxon>Glomeromycetes</taxon>
        <taxon>Diversisporales</taxon>
        <taxon>Gigasporaceae</taxon>
        <taxon>Gigaspora</taxon>
    </lineage>
</organism>
<keyword evidence="3" id="KW-1185">Reference proteome</keyword>
<evidence type="ECO:0000256" key="1">
    <source>
        <dbReference type="SAM" id="MobiDB-lite"/>
    </source>
</evidence>
<protein>
    <submittedName>
        <fullName evidence="2">Uncharacterized protein</fullName>
    </submittedName>
</protein>
<reference evidence="2 3" key="1">
    <citation type="submission" date="2018-06" db="EMBL/GenBank/DDBJ databases">
        <title>Comparative genomics reveals the genomic features of Rhizophagus irregularis, R. cerebriforme, R. diaphanum and Gigaspora rosea, and their symbiotic lifestyle signature.</title>
        <authorList>
            <person name="Morin E."/>
            <person name="San Clemente H."/>
            <person name="Chen E.C.H."/>
            <person name="De La Providencia I."/>
            <person name="Hainaut M."/>
            <person name="Kuo A."/>
            <person name="Kohler A."/>
            <person name="Murat C."/>
            <person name="Tang N."/>
            <person name="Roy S."/>
            <person name="Loubradou J."/>
            <person name="Henrissat B."/>
            <person name="Grigoriev I.V."/>
            <person name="Corradi N."/>
            <person name="Roux C."/>
            <person name="Martin F.M."/>
        </authorList>
    </citation>
    <scope>NUCLEOTIDE SEQUENCE [LARGE SCALE GENOMIC DNA]</scope>
    <source>
        <strain evidence="2 3">DAOM 194757</strain>
    </source>
</reference>